<proteinExistence type="predicted"/>
<gene>
    <name evidence="1" type="ORF">BSZ32_16875</name>
</gene>
<dbReference type="Proteomes" id="UP000239907">
    <property type="component" value="Unassembled WGS sequence"/>
</dbReference>
<dbReference type="PROSITE" id="PS51257">
    <property type="entry name" value="PROKAR_LIPOPROTEIN"/>
    <property type="match status" value="1"/>
</dbReference>
<dbReference type="EMBL" id="MQWA01000001">
    <property type="protein sequence ID" value="PQJ29988.1"/>
    <property type="molecule type" value="Genomic_DNA"/>
</dbReference>
<name>A0A2S7U4Q1_9BACT</name>
<dbReference type="RefSeq" id="WP_129589810.1">
    <property type="nucleotide sequence ID" value="NZ_MQWA01000001.1"/>
</dbReference>
<dbReference type="AlphaFoldDB" id="A0A2S7U4Q1"/>
<evidence type="ECO:0000313" key="1">
    <source>
        <dbReference type="EMBL" id="PQJ29988.1"/>
    </source>
</evidence>
<reference evidence="1 2" key="1">
    <citation type="submission" date="2016-12" db="EMBL/GenBank/DDBJ databases">
        <title>Study of bacterial adaptation to deep sea.</title>
        <authorList>
            <person name="Song J."/>
            <person name="Yoshizawa S."/>
            <person name="Kogure K."/>
        </authorList>
    </citation>
    <scope>NUCLEOTIDE SEQUENCE [LARGE SCALE GENOMIC DNA]</scope>
    <source>
        <strain evidence="1 2">SAORIC-165</strain>
    </source>
</reference>
<keyword evidence="2" id="KW-1185">Reference proteome</keyword>
<accession>A0A2S7U4Q1</accession>
<comment type="caution">
    <text evidence="1">The sequence shown here is derived from an EMBL/GenBank/DDBJ whole genome shotgun (WGS) entry which is preliminary data.</text>
</comment>
<evidence type="ECO:0000313" key="2">
    <source>
        <dbReference type="Proteomes" id="UP000239907"/>
    </source>
</evidence>
<protein>
    <submittedName>
        <fullName evidence="1">Uncharacterized protein</fullName>
    </submittedName>
</protein>
<sequence length="145" mass="15569">MKLLILSFLSVGWCVSMIGCNFAESEAQISLPTSGVNPLDPVSFSRARTTEAIETADGAYRVGDYVEVAQPKTPMYSQYPSGRTRPQKHLSQGVVLNVLGLNGSYMHVQNEKGDEGYVSIMTVVPQGLLAADLPLSESDVAASDE</sequence>
<organism evidence="1 2">
    <name type="scientific">Rubritalea profundi</name>
    <dbReference type="NCBI Taxonomy" id="1658618"/>
    <lineage>
        <taxon>Bacteria</taxon>
        <taxon>Pseudomonadati</taxon>
        <taxon>Verrucomicrobiota</taxon>
        <taxon>Verrucomicrobiia</taxon>
        <taxon>Verrucomicrobiales</taxon>
        <taxon>Rubritaleaceae</taxon>
        <taxon>Rubritalea</taxon>
    </lineage>
</organism>